<feature type="coiled-coil region" evidence="1">
    <location>
        <begin position="122"/>
        <end position="163"/>
    </location>
</feature>
<feature type="domain" description="Myb-like" evidence="2">
    <location>
        <begin position="5"/>
        <end position="57"/>
    </location>
</feature>
<dbReference type="PROSITE" id="PS50090">
    <property type="entry name" value="MYB_LIKE"/>
    <property type="match status" value="1"/>
</dbReference>
<evidence type="ECO:0000313" key="3">
    <source>
        <dbReference type="EMBL" id="OEH84697.1"/>
    </source>
</evidence>
<comment type="caution">
    <text evidence="3">The sequence shown here is derived from an EMBL/GenBank/DDBJ whole genome shotgun (WGS) entry which is preliminary data.</text>
</comment>
<dbReference type="Gene3D" id="1.20.5.340">
    <property type="match status" value="1"/>
</dbReference>
<dbReference type="Proteomes" id="UP000095255">
    <property type="component" value="Unassembled WGS sequence"/>
</dbReference>
<dbReference type="SMART" id="SM00717">
    <property type="entry name" value="SANT"/>
    <property type="match status" value="1"/>
</dbReference>
<dbReference type="InterPro" id="IPR014243">
    <property type="entry name" value="RsfA-like"/>
</dbReference>
<proteinExistence type="predicted"/>
<organism evidence="3 4">
    <name type="scientific">Desulfuribacillus stibiiarsenatis</name>
    <dbReference type="NCBI Taxonomy" id="1390249"/>
    <lineage>
        <taxon>Bacteria</taxon>
        <taxon>Bacillati</taxon>
        <taxon>Bacillota</taxon>
        <taxon>Desulfuribacillia</taxon>
        <taxon>Desulfuribacillales</taxon>
        <taxon>Desulfuribacillaceae</taxon>
        <taxon>Desulfuribacillus</taxon>
    </lineage>
</organism>
<dbReference type="OrthoDB" id="2845592at2"/>
<feature type="coiled-coil region" evidence="1">
    <location>
        <begin position="58"/>
        <end position="85"/>
    </location>
</feature>
<dbReference type="AlphaFoldDB" id="A0A1E5L3L4"/>
<dbReference type="NCBIfam" id="TIGR02894">
    <property type="entry name" value="DNA_bind_RsfA"/>
    <property type="match status" value="1"/>
</dbReference>
<evidence type="ECO:0000256" key="1">
    <source>
        <dbReference type="SAM" id="Coils"/>
    </source>
</evidence>
<dbReference type="STRING" id="1390249.BHU72_07615"/>
<sequence>MTVNRQDAWTEEDDLLLAEVILRHIREGSTQLKAFEEVGDKLSRTGAACGFRWNSVVRKKYEAGIEIAKAQRQAMKKNNRRKEDRNIEYHQSIKIEKENYQSNPVNFTHGGTLQFEDVIKYLKNVKYEHQELKKRNVYLEKRLTELEEENKSLHKELSSLRKERNQYDSVTEDYKALVQIMDRARKLAVLEDYVEEKPKFKMDLNGNLERV</sequence>
<dbReference type="InterPro" id="IPR001005">
    <property type="entry name" value="SANT/Myb"/>
</dbReference>
<evidence type="ECO:0000313" key="4">
    <source>
        <dbReference type="Proteomes" id="UP000095255"/>
    </source>
</evidence>
<dbReference type="PANTHER" id="PTHR41302:SF2">
    <property type="entry name" value="PRESPORE SPECIFIC TRANSCRIPTIONAL ACTIVATOR RSFA"/>
    <property type="match status" value="1"/>
</dbReference>
<gene>
    <name evidence="3" type="ORF">BHU72_07615</name>
</gene>
<dbReference type="EMBL" id="MJAT01000036">
    <property type="protein sequence ID" value="OEH84697.1"/>
    <property type="molecule type" value="Genomic_DNA"/>
</dbReference>
<accession>A0A1E5L3L4</accession>
<dbReference type="PANTHER" id="PTHR41302">
    <property type="entry name" value="PRESPORE-SPECIFIC TRANSCRIPTIONAL REGULATOR RSFA-RELATED"/>
    <property type="match status" value="1"/>
</dbReference>
<name>A0A1E5L3L4_9FIRM</name>
<keyword evidence="4" id="KW-1185">Reference proteome</keyword>
<evidence type="ECO:0000259" key="2">
    <source>
        <dbReference type="PROSITE" id="PS50090"/>
    </source>
</evidence>
<protein>
    <recommendedName>
        <fullName evidence="2">Myb-like domain-containing protein</fullName>
    </recommendedName>
</protein>
<keyword evidence="1" id="KW-0175">Coiled coil</keyword>
<dbReference type="Pfam" id="PF13921">
    <property type="entry name" value="Myb_DNA-bind_6"/>
    <property type="match status" value="1"/>
</dbReference>
<reference evidence="3 4" key="1">
    <citation type="submission" date="2016-09" db="EMBL/GenBank/DDBJ databases">
        <title>Desulfuribacillus arsenicus sp. nov., an obligately anaerobic, dissimilatory arsenic- and antimonate-reducing bacterium isolated from anoxic sediments.</title>
        <authorList>
            <person name="Abin C.A."/>
            <person name="Hollibaugh J.T."/>
        </authorList>
    </citation>
    <scope>NUCLEOTIDE SEQUENCE [LARGE SCALE GENOMIC DNA]</scope>
    <source>
        <strain evidence="3 4">MLFW-2</strain>
    </source>
</reference>
<dbReference type="RefSeq" id="WP_069702796.1">
    <property type="nucleotide sequence ID" value="NZ_MJAT01000036.1"/>
</dbReference>